<dbReference type="EMBL" id="JABFCX010000003">
    <property type="protein sequence ID" value="NNU17013.1"/>
    <property type="molecule type" value="Genomic_DNA"/>
</dbReference>
<organism evidence="2 3">
    <name type="scientific">Parvularcula mediterranea</name>
    <dbReference type="NCBI Taxonomy" id="2732508"/>
    <lineage>
        <taxon>Bacteria</taxon>
        <taxon>Pseudomonadati</taxon>
        <taxon>Pseudomonadota</taxon>
        <taxon>Alphaproteobacteria</taxon>
        <taxon>Parvularculales</taxon>
        <taxon>Parvularculaceae</taxon>
        <taxon>Parvularcula</taxon>
    </lineage>
</organism>
<evidence type="ECO:0000256" key="1">
    <source>
        <dbReference type="SAM" id="MobiDB-lite"/>
    </source>
</evidence>
<dbReference type="Proteomes" id="UP000536835">
    <property type="component" value="Unassembled WGS sequence"/>
</dbReference>
<dbReference type="RefSeq" id="WP_173200029.1">
    <property type="nucleotide sequence ID" value="NZ_JABFCX010000003.1"/>
</dbReference>
<comment type="caution">
    <text evidence="2">The sequence shown here is derived from an EMBL/GenBank/DDBJ whole genome shotgun (WGS) entry which is preliminary data.</text>
</comment>
<evidence type="ECO:0000313" key="2">
    <source>
        <dbReference type="EMBL" id="NNU17013.1"/>
    </source>
</evidence>
<protein>
    <recommendedName>
        <fullName evidence="4">ATP-grasp domain-containing protein</fullName>
    </recommendedName>
</protein>
<accession>A0A7Y3RMW7</accession>
<dbReference type="AlphaFoldDB" id="A0A7Y3RMW7"/>
<proteinExistence type="predicted"/>
<evidence type="ECO:0000313" key="3">
    <source>
        <dbReference type="Proteomes" id="UP000536835"/>
    </source>
</evidence>
<gene>
    <name evidence="2" type="ORF">HK107_11845</name>
</gene>
<evidence type="ECO:0008006" key="4">
    <source>
        <dbReference type="Google" id="ProtNLM"/>
    </source>
</evidence>
<sequence>MTLSRIESMTGWLADVRLTSRGLQHRETGHRVPLDPSGLKDIYRWIEFDRTLRRAPTLRREKLKICFTPKRARPWYFARSIVDHLGAELVENPAEAEIVWSFEDATFTKPTVVPANKIAINAQCTDVSKTTVGRISEIAFGESLTVDPRTYHGKMVMKSEINGAHDGRMVEGPVAPTKGFVYQRLIDNRTGEGMVEDLRTTIVGGEPVLVFKKRRSEDGRFLNSNDEVELTSLDAVFSQEEQEAIGVFAKTIKLDAGGLDVLRDRTSGKLFIVDANKTDMGPPLALPMADKMLATRLMAEALEDFIMGERALRPDADTGSLRPAPSQRPTDLVEAAI</sequence>
<feature type="region of interest" description="Disordered" evidence="1">
    <location>
        <begin position="314"/>
        <end position="337"/>
    </location>
</feature>
<reference evidence="2 3" key="1">
    <citation type="submission" date="2020-05" db="EMBL/GenBank/DDBJ databases">
        <title>Parvularcula mediterraneae sp. nov., isolated from polypropylene straw from shallow seawater of the seashore of Laganas in Zakynthos island, Greece.</title>
        <authorList>
            <person name="Szabo I."/>
            <person name="Al-Omari J."/>
            <person name="Rado J."/>
            <person name="Szerdahelyi G.S."/>
        </authorList>
    </citation>
    <scope>NUCLEOTIDE SEQUENCE [LARGE SCALE GENOMIC DNA]</scope>
    <source>
        <strain evidence="2 3">ZS-1/3</strain>
    </source>
</reference>
<name>A0A7Y3RMW7_9PROT</name>
<keyword evidence="3" id="KW-1185">Reference proteome</keyword>
<dbReference type="Gene3D" id="3.30.470.20">
    <property type="entry name" value="ATP-grasp fold, B domain"/>
    <property type="match status" value="1"/>
</dbReference>